<organism evidence="2 3">
    <name type="scientific">Mucilaginibacter angelicae</name>
    <dbReference type="NCBI Taxonomy" id="869718"/>
    <lineage>
        <taxon>Bacteria</taxon>
        <taxon>Pseudomonadati</taxon>
        <taxon>Bacteroidota</taxon>
        <taxon>Sphingobacteriia</taxon>
        <taxon>Sphingobacteriales</taxon>
        <taxon>Sphingobacteriaceae</taxon>
        <taxon>Mucilaginibacter</taxon>
    </lineage>
</organism>
<proteinExistence type="predicted"/>
<dbReference type="PANTHER" id="PTHR33360">
    <property type="entry name" value="TRANSPOSASE FOR INSERTION SEQUENCE ELEMENT IS200"/>
    <property type="match status" value="1"/>
</dbReference>
<evidence type="ECO:0000313" key="3">
    <source>
        <dbReference type="Proteomes" id="UP001589828"/>
    </source>
</evidence>
<evidence type="ECO:0000313" key="2">
    <source>
        <dbReference type="EMBL" id="MFC0516147.1"/>
    </source>
</evidence>
<feature type="domain" description="Transposase IS200-like" evidence="1">
    <location>
        <begin position="7"/>
        <end position="121"/>
    </location>
</feature>
<gene>
    <name evidence="2" type="primary">tnpA</name>
    <name evidence="2" type="ORF">ACFFGT_18140</name>
</gene>
<dbReference type="NCBIfam" id="NF033573">
    <property type="entry name" value="transpos_IS200"/>
    <property type="match status" value="1"/>
</dbReference>
<dbReference type="Proteomes" id="UP001589828">
    <property type="component" value="Unassembled WGS sequence"/>
</dbReference>
<keyword evidence="3" id="KW-1185">Reference proteome</keyword>
<dbReference type="Pfam" id="PF01797">
    <property type="entry name" value="Y1_Tnp"/>
    <property type="match status" value="1"/>
</dbReference>
<dbReference type="SMART" id="SM01321">
    <property type="entry name" value="Y1_Tnp"/>
    <property type="match status" value="1"/>
</dbReference>
<accession>A0ABV6L9L1</accession>
<dbReference type="RefSeq" id="WP_377023948.1">
    <property type="nucleotide sequence ID" value="NZ_JBHLTS010000024.1"/>
</dbReference>
<dbReference type="PANTHER" id="PTHR33360:SF2">
    <property type="entry name" value="TRANSPOSASE FOR INSERTION SEQUENCE ELEMENT IS200"/>
    <property type="match status" value="1"/>
</dbReference>
<protein>
    <submittedName>
        <fullName evidence="2">IS200/IS605 family transposase</fullName>
    </submittedName>
</protein>
<dbReference type="SUPFAM" id="SSF143422">
    <property type="entry name" value="Transposase IS200-like"/>
    <property type="match status" value="1"/>
</dbReference>
<dbReference type="InterPro" id="IPR002686">
    <property type="entry name" value="Transposase_17"/>
</dbReference>
<dbReference type="InterPro" id="IPR036515">
    <property type="entry name" value="Transposase_17_sf"/>
</dbReference>
<comment type="caution">
    <text evidence="2">The sequence shown here is derived from an EMBL/GenBank/DDBJ whole genome shotgun (WGS) entry which is preliminary data.</text>
</comment>
<dbReference type="Gene3D" id="3.30.70.1290">
    <property type="entry name" value="Transposase IS200-like"/>
    <property type="match status" value="1"/>
</dbReference>
<evidence type="ECO:0000259" key="1">
    <source>
        <dbReference type="SMART" id="SM01321"/>
    </source>
</evidence>
<dbReference type="EMBL" id="JBHLTS010000024">
    <property type="protein sequence ID" value="MFC0516147.1"/>
    <property type="molecule type" value="Genomic_DNA"/>
</dbReference>
<name>A0ABV6L9L1_9SPHI</name>
<reference evidence="2 3" key="1">
    <citation type="submission" date="2024-09" db="EMBL/GenBank/DDBJ databases">
        <authorList>
            <person name="Sun Q."/>
            <person name="Mori K."/>
        </authorList>
    </citation>
    <scope>NUCLEOTIDE SEQUENCE [LARGE SCALE GENOMIC DNA]</scope>
    <source>
        <strain evidence="2 3">NCAIM B.02415</strain>
    </source>
</reference>
<sequence>MASNNTYSQLYIHIVFAVKYRMALIEDSWAERLRMYITSIIQNQGHKLIAINNMPDHLHLFIGLNPNQSIAEIVRFIKSDSSEWINKQKLANEKFQWQDGYGAFSHSRSQVDKVVNYIANQREHHQKTTFLDEYRKMLNDFNIEFDEQYIFKLPQ</sequence>